<keyword evidence="4" id="KW-1003">Cell membrane</keyword>
<dbReference type="RefSeq" id="WP_262683059.1">
    <property type="nucleotide sequence ID" value="NZ_JAOQIO010000007.1"/>
</dbReference>
<gene>
    <name evidence="10" type="ORF">OB236_05240</name>
</gene>
<name>A0ABT2UA66_9BACL</name>
<dbReference type="PRINTS" id="PR00758">
    <property type="entry name" value="ARSENICPUMP"/>
</dbReference>
<feature type="transmembrane region" description="Helical" evidence="8">
    <location>
        <begin position="184"/>
        <end position="204"/>
    </location>
</feature>
<feature type="transmembrane region" description="Helical" evidence="8">
    <location>
        <begin position="325"/>
        <end position="349"/>
    </location>
</feature>
<proteinExistence type="inferred from homology"/>
<keyword evidence="6 8" id="KW-1133">Transmembrane helix</keyword>
<feature type="transmembrane region" description="Helical" evidence="8">
    <location>
        <begin position="289"/>
        <end position="313"/>
    </location>
</feature>
<feature type="transmembrane region" description="Helical" evidence="8">
    <location>
        <begin position="369"/>
        <end position="396"/>
    </location>
</feature>
<evidence type="ECO:0000256" key="8">
    <source>
        <dbReference type="SAM" id="Phobius"/>
    </source>
</evidence>
<dbReference type="InterPro" id="IPR051475">
    <property type="entry name" value="Diverse_Ion_Transporter"/>
</dbReference>
<comment type="caution">
    <text evidence="10">The sequence shown here is derived from an EMBL/GenBank/DDBJ whole genome shotgun (WGS) entry which is preliminary data.</text>
</comment>
<feature type="transmembrane region" description="Helical" evidence="8">
    <location>
        <begin position="38"/>
        <end position="58"/>
    </location>
</feature>
<feature type="transmembrane region" description="Helical" evidence="8">
    <location>
        <begin position="12"/>
        <end position="31"/>
    </location>
</feature>
<feature type="transmembrane region" description="Helical" evidence="8">
    <location>
        <begin position="236"/>
        <end position="269"/>
    </location>
</feature>
<protein>
    <submittedName>
        <fullName evidence="10">SLC13 family permease</fullName>
    </submittedName>
</protein>
<dbReference type="Proteomes" id="UP001652445">
    <property type="component" value="Unassembled WGS sequence"/>
</dbReference>
<keyword evidence="7 8" id="KW-0472">Membrane</keyword>
<evidence type="ECO:0000313" key="11">
    <source>
        <dbReference type="Proteomes" id="UP001652445"/>
    </source>
</evidence>
<feature type="transmembrane region" description="Helical" evidence="8">
    <location>
        <begin position="100"/>
        <end position="116"/>
    </location>
</feature>
<evidence type="ECO:0000256" key="7">
    <source>
        <dbReference type="ARBA" id="ARBA00023136"/>
    </source>
</evidence>
<dbReference type="PANTHER" id="PTHR43568">
    <property type="entry name" value="P PROTEIN"/>
    <property type="match status" value="1"/>
</dbReference>
<evidence type="ECO:0000256" key="4">
    <source>
        <dbReference type="ARBA" id="ARBA00022475"/>
    </source>
</evidence>
<keyword evidence="11" id="KW-1185">Reference proteome</keyword>
<feature type="domain" description="Citrate transporter-like" evidence="9">
    <location>
        <begin position="23"/>
        <end position="375"/>
    </location>
</feature>
<organism evidence="10 11">
    <name type="scientific">Paenibacillus baimaensis</name>
    <dbReference type="NCBI Taxonomy" id="2982185"/>
    <lineage>
        <taxon>Bacteria</taxon>
        <taxon>Bacillati</taxon>
        <taxon>Bacillota</taxon>
        <taxon>Bacilli</taxon>
        <taxon>Bacillales</taxon>
        <taxon>Paenibacillaceae</taxon>
        <taxon>Paenibacillus</taxon>
    </lineage>
</organism>
<sequence>MGTVHTLANWQVLAAIIIALFTLIWIVTGLIHRTYVALGAGLLMVVLGIVEAGSVFWYHLPWQAIGLLMGLMMMIGLTNRTGVFAYAAAKAAQSSKGRPAILLIALALLSTVTAAWLDNLTAILLLIPVTISIAKVMKISAVPFVITIIITANLGGTATMIGSLPNSIIGTKAGLTFNDFLMNLVPPVLIIWIVTVGLLSLIYAKSWRTTQISMVELMSIQPGSYVKDKGLVIKVLTVWALVLAAFMLHPLLHFEVAYVAIAGAVLMSLVNYKTYSWTEIYSSVDWNTLFYICGLFIVVGGLIEAGIVQIIVVKAMELTSGNLMYVSMLILWLTGLVSATTDHTMFVALMVPIIQDLGLQSQGALHPLWWSLALGAGLGGSGTLVGATGNLIAAGLAGRAGHPISFGAFLKAGAPITLVSLLIATAYVSYMYY</sequence>
<evidence type="ECO:0000256" key="6">
    <source>
        <dbReference type="ARBA" id="ARBA00022989"/>
    </source>
</evidence>
<dbReference type="Pfam" id="PF03600">
    <property type="entry name" value="CitMHS"/>
    <property type="match status" value="1"/>
</dbReference>
<dbReference type="PANTHER" id="PTHR43568:SF1">
    <property type="entry name" value="P PROTEIN"/>
    <property type="match status" value="1"/>
</dbReference>
<comment type="similarity">
    <text evidence="2">Belongs to the CitM (TC 2.A.11) transporter family.</text>
</comment>
<evidence type="ECO:0000256" key="3">
    <source>
        <dbReference type="ARBA" id="ARBA00022448"/>
    </source>
</evidence>
<comment type="subcellular location">
    <subcellularLocation>
        <location evidence="1">Cell membrane</location>
        <topology evidence="1">Multi-pass membrane protein</topology>
    </subcellularLocation>
</comment>
<dbReference type="InterPro" id="IPR004680">
    <property type="entry name" value="Cit_transptr-like_dom"/>
</dbReference>
<feature type="transmembrane region" description="Helical" evidence="8">
    <location>
        <begin position="144"/>
        <end position="164"/>
    </location>
</feature>
<evidence type="ECO:0000313" key="10">
    <source>
        <dbReference type="EMBL" id="MCU6791534.1"/>
    </source>
</evidence>
<evidence type="ECO:0000256" key="2">
    <source>
        <dbReference type="ARBA" id="ARBA00009843"/>
    </source>
</evidence>
<reference evidence="10 11" key="1">
    <citation type="submission" date="2022-09" db="EMBL/GenBank/DDBJ databases">
        <authorList>
            <person name="Han X.L."/>
            <person name="Wang Q."/>
            <person name="Lu T."/>
        </authorList>
    </citation>
    <scope>NUCLEOTIDE SEQUENCE [LARGE SCALE GENOMIC DNA]</scope>
    <source>
        <strain evidence="10 11">WQ 127069</strain>
    </source>
</reference>
<evidence type="ECO:0000259" key="9">
    <source>
        <dbReference type="Pfam" id="PF03600"/>
    </source>
</evidence>
<feature type="transmembrane region" description="Helical" evidence="8">
    <location>
        <begin position="64"/>
        <end position="88"/>
    </location>
</feature>
<evidence type="ECO:0000256" key="1">
    <source>
        <dbReference type="ARBA" id="ARBA00004651"/>
    </source>
</evidence>
<evidence type="ECO:0000256" key="5">
    <source>
        <dbReference type="ARBA" id="ARBA00022692"/>
    </source>
</evidence>
<dbReference type="InterPro" id="IPR000802">
    <property type="entry name" value="Arsenical_pump_ArsB"/>
</dbReference>
<dbReference type="EMBL" id="JAOQIO010000007">
    <property type="protein sequence ID" value="MCU6791534.1"/>
    <property type="molecule type" value="Genomic_DNA"/>
</dbReference>
<accession>A0ABT2UA66</accession>
<keyword evidence="3" id="KW-0813">Transport</keyword>
<feature type="transmembrane region" description="Helical" evidence="8">
    <location>
        <begin position="408"/>
        <end position="430"/>
    </location>
</feature>
<keyword evidence="5 8" id="KW-0812">Transmembrane</keyword>